<comment type="caution">
    <text evidence="1">The sequence shown here is derived from an EMBL/GenBank/DDBJ whole genome shotgun (WGS) entry which is preliminary data.</text>
</comment>
<evidence type="ECO:0000313" key="1">
    <source>
        <dbReference type="EMBL" id="KAG2214364.1"/>
    </source>
</evidence>
<dbReference type="PANTHER" id="PTHR13318">
    <property type="entry name" value="PARTNER OF PAIRED, ISOFORM B-RELATED"/>
    <property type="match status" value="1"/>
</dbReference>
<accession>A0A8H7RMQ2</accession>
<dbReference type="Proteomes" id="UP000603453">
    <property type="component" value="Unassembled WGS sequence"/>
</dbReference>
<protein>
    <recommendedName>
        <fullName evidence="3">F-box domain-containing protein</fullName>
    </recommendedName>
</protein>
<keyword evidence="2" id="KW-1185">Reference proteome</keyword>
<dbReference type="Gene3D" id="3.80.10.10">
    <property type="entry name" value="Ribonuclease Inhibitor"/>
    <property type="match status" value="1"/>
</dbReference>
<evidence type="ECO:0000313" key="2">
    <source>
        <dbReference type="Proteomes" id="UP000603453"/>
    </source>
</evidence>
<dbReference type="GO" id="GO:0031146">
    <property type="term" value="P:SCF-dependent proteasomal ubiquitin-dependent protein catabolic process"/>
    <property type="evidence" value="ECO:0007669"/>
    <property type="project" value="TreeGrafter"/>
</dbReference>
<sequence>MRIVSLPLDVVLIILEYYSDQSMLYELSLTCRTMSPHALRQLWYMPYVSNITSLFYLSTTLQLSNPQYAYKDWIVGLALHMRKEKDGYSYQIIHKDIFEGLSQLRLEILSLQQIHVLKENATFFELFLKSQLNQGLSELHLYDCTPVTFTSISKAIQQEPRIHLRSLAIHHCSLTDHQVEKLVQFCPTLHTLRLEKCGCLSDTATIAIAQNCPLLHTLVVTLPPNIVQSNMITLQTLQALNSNCLSLNKFICTGQTRIAEFSHLFTWTVTTTVLETDPVINADLSPLRTNRAFFLKK</sequence>
<dbReference type="EMBL" id="JAEPRD010000001">
    <property type="protein sequence ID" value="KAG2214364.1"/>
    <property type="molecule type" value="Genomic_DNA"/>
</dbReference>
<dbReference type="OrthoDB" id="550575at2759"/>
<proteinExistence type="predicted"/>
<dbReference type="SUPFAM" id="SSF52047">
    <property type="entry name" value="RNI-like"/>
    <property type="match status" value="1"/>
</dbReference>
<dbReference type="InterPro" id="IPR032675">
    <property type="entry name" value="LRR_dom_sf"/>
</dbReference>
<name>A0A8H7RMQ2_9FUNG</name>
<evidence type="ECO:0008006" key="3">
    <source>
        <dbReference type="Google" id="ProtNLM"/>
    </source>
</evidence>
<dbReference type="AlphaFoldDB" id="A0A8H7RMQ2"/>
<gene>
    <name evidence="1" type="ORF">INT47_000920</name>
</gene>
<organism evidence="1 2">
    <name type="scientific">Mucor saturninus</name>
    <dbReference type="NCBI Taxonomy" id="64648"/>
    <lineage>
        <taxon>Eukaryota</taxon>
        <taxon>Fungi</taxon>
        <taxon>Fungi incertae sedis</taxon>
        <taxon>Mucoromycota</taxon>
        <taxon>Mucoromycotina</taxon>
        <taxon>Mucoromycetes</taxon>
        <taxon>Mucorales</taxon>
        <taxon>Mucorineae</taxon>
        <taxon>Mucoraceae</taxon>
        <taxon>Mucor</taxon>
    </lineage>
</organism>
<reference evidence="1" key="1">
    <citation type="submission" date="2020-12" db="EMBL/GenBank/DDBJ databases">
        <title>Metabolic potential, ecology and presence of endohyphal bacteria is reflected in genomic diversity of Mucoromycotina.</title>
        <authorList>
            <person name="Muszewska A."/>
            <person name="Okrasinska A."/>
            <person name="Steczkiewicz K."/>
            <person name="Drgas O."/>
            <person name="Orlowska M."/>
            <person name="Perlinska-Lenart U."/>
            <person name="Aleksandrzak-Piekarczyk T."/>
            <person name="Szatraj K."/>
            <person name="Zielenkiewicz U."/>
            <person name="Pilsyk S."/>
            <person name="Malc E."/>
            <person name="Mieczkowski P."/>
            <person name="Kruszewska J.S."/>
            <person name="Biernat P."/>
            <person name="Pawlowska J."/>
        </authorList>
    </citation>
    <scope>NUCLEOTIDE SEQUENCE</scope>
    <source>
        <strain evidence="1">WA0000017839</strain>
    </source>
</reference>
<dbReference type="GO" id="GO:0019005">
    <property type="term" value="C:SCF ubiquitin ligase complex"/>
    <property type="evidence" value="ECO:0007669"/>
    <property type="project" value="TreeGrafter"/>
</dbReference>